<dbReference type="PANTHER" id="PTHR35788">
    <property type="entry name" value="EXPORTED PROTEIN-RELATED"/>
    <property type="match status" value="1"/>
</dbReference>
<keyword evidence="2" id="KW-1133">Transmembrane helix</keyword>
<feature type="transmembrane region" description="Helical" evidence="2">
    <location>
        <begin position="277"/>
        <end position="294"/>
    </location>
</feature>
<dbReference type="AlphaFoldDB" id="A0A1M4UM03"/>
<feature type="compositionally biased region" description="Low complexity" evidence="1">
    <location>
        <begin position="154"/>
        <end position="175"/>
    </location>
</feature>
<reference evidence="4 5" key="1">
    <citation type="submission" date="2016-11" db="EMBL/GenBank/DDBJ databases">
        <authorList>
            <person name="Jaros S."/>
            <person name="Januszkiewicz K."/>
            <person name="Wedrychowicz H."/>
        </authorList>
    </citation>
    <scope>NUCLEOTIDE SEQUENCE [LARGE SCALE GENOMIC DNA]</scope>
    <source>
        <strain evidence="4 5">DSM 44523</strain>
    </source>
</reference>
<keyword evidence="2" id="KW-0812">Transmembrane</keyword>
<dbReference type="Pfam" id="PF12229">
    <property type="entry name" value="PG_binding_4"/>
    <property type="match status" value="1"/>
</dbReference>
<dbReference type="InterPro" id="IPR022029">
    <property type="entry name" value="YoaR-like_PG-bd"/>
</dbReference>
<dbReference type="RefSeq" id="WP_073479637.1">
    <property type="nucleotide sequence ID" value="NZ_FQVN01000001.1"/>
</dbReference>
<dbReference type="STRING" id="2017.SAMN05444320_101476"/>
<dbReference type="Proteomes" id="UP000184501">
    <property type="component" value="Unassembled WGS sequence"/>
</dbReference>
<feature type="region of interest" description="Disordered" evidence="1">
    <location>
        <begin position="228"/>
        <end position="273"/>
    </location>
</feature>
<dbReference type="EMBL" id="FQVN01000001">
    <property type="protein sequence ID" value="SHE57688.1"/>
    <property type="molecule type" value="Genomic_DNA"/>
</dbReference>
<evidence type="ECO:0000259" key="3">
    <source>
        <dbReference type="Pfam" id="PF12229"/>
    </source>
</evidence>
<sequence>MPEEQRRESEAERTVVLSAVTGRPSGTTPADRPGGPSARSSDITPDEEFRNHTVAQITPGQPEVGHRHPPVVDPADQPTVAHEPVSEQPVPDRPQSEPTIRHRLDADDPDPTTRASAEQPTVAWPTPADHASLAARVDQPTERTAIVRPFVDQPTLTSPTPAPSAAAPSTGAAEPAAERTTVVQPVVPRGEATEVVAEQDGPVEGSGERTVVLAPVATAAATTVAAAAAEPETRSAGTATALLDPPAEPAAERDADRTEPPPGGETRADRRRQARRAGIVAGAVGGALVLLYGLDLALSQGSVPRGVTVAGVEVGGMEPAAAEQKLREQIGPRLGKPVQVRAGDVQASLDPKSSGLELDWARTIADAGEQSLNPWTRLTSFFSTREVGVASRTDQTKLTAALEALRPKTDREAAEGTIRFEGVKPVAVDPKPGQKLDVPQAVNELLPHWADGTTLSLPVTTVPVKTTPDGVRKALDEIAKPAVSGPVTVQGEGKNGTLEPAVIASALTFQPGDNGGLTPKLDENKITEAVRPQLKDTEQPGKDAKISLASGAPVVEPSQEGRGIDYAKTFAPLPDVLRRAQDRTVKAEYGKQPAKFTTEQANQLGVKEVIAEFKTGGFAADSGHNIRLAAEKMNGAVVKPGETFSMNRQTGPRTAATGYIGAGIINDGKPDRAVGGGVSQMATTLYNAAYYAGMTDAGHTPHSYWINRYPKGREATVFQNPDGSSVIDLQFRNDTKTGVLIETIWTPSSITVRFWGTKTYQIEGLTGAETNQTDPPVKHSKPGEQCVAAAGTHGFTVTDTRVIKDLGGREIKRESRSVRYDGQPKIVCTPQDDHKPNG</sequence>
<dbReference type="PANTHER" id="PTHR35788:SF1">
    <property type="entry name" value="EXPORTED PROTEIN"/>
    <property type="match status" value="1"/>
</dbReference>
<protein>
    <submittedName>
        <fullName evidence="4">Vancomycin resistance protein YoaR, contains peptidoglycan-binding and VanW domains</fullName>
    </submittedName>
</protein>
<feature type="domain" description="YoaR-like putative peptidoglycan binding" evidence="3">
    <location>
        <begin position="509"/>
        <end position="585"/>
    </location>
</feature>
<dbReference type="InterPro" id="IPR052913">
    <property type="entry name" value="Glycopeptide_resist_protein"/>
</dbReference>
<organism evidence="4 5">
    <name type="scientific">Streptoalloteichus hindustanus</name>
    <dbReference type="NCBI Taxonomy" id="2017"/>
    <lineage>
        <taxon>Bacteria</taxon>
        <taxon>Bacillati</taxon>
        <taxon>Actinomycetota</taxon>
        <taxon>Actinomycetes</taxon>
        <taxon>Pseudonocardiales</taxon>
        <taxon>Pseudonocardiaceae</taxon>
        <taxon>Streptoalloteichus</taxon>
    </lineage>
</organism>
<dbReference type="InterPro" id="IPR007391">
    <property type="entry name" value="Vancomycin_resist_VanW"/>
</dbReference>
<evidence type="ECO:0000256" key="1">
    <source>
        <dbReference type="SAM" id="MobiDB-lite"/>
    </source>
</evidence>
<feature type="compositionally biased region" description="Basic and acidic residues" evidence="1">
    <location>
        <begin position="1"/>
        <end position="13"/>
    </location>
</feature>
<proteinExistence type="predicted"/>
<feature type="compositionally biased region" description="Basic and acidic residues" evidence="1">
    <location>
        <begin position="250"/>
        <end position="259"/>
    </location>
</feature>
<evidence type="ECO:0000313" key="4">
    <source>
        <dbReference type="EMBL" id="SHE57688.1"/>
    </source>
</evidence>
<feature type="region of interest" description="Disordered" evidence="1">
    <location>
        <begin position="814"/>
        <end position="838"/>
    </location>
</feature>
<feature type="region of interest" description="Disordered" evidence="1">
    <location>
        <begin position="1"/>
        <end position="208"/>
    </location>
</feature>
<dbReference type="Pfam" id="PF04294">
    <property type="entry name" value="VanW"/>
    <property type="match status" value="1"/>
</dbReference>
<accession>A0A1M4UM03</accession>
<evidence type="ECO:0000313" key="5">
    <source>
        <dbReference type="Proteomes" id="UP000184501"/>
    </source>
</evidence>
<gene>
    <name evidence="4" type="ORF">SAMN05444320_101476</name>
</gene>
<keyword evidence="5" id="KW-1185">Reference proteome</keyword>
<evidence type="ECO:0000256" key="2">
    <source>
        <dbReference type="SAM" id="Phobius"/>
    </source>
</evidence>
<keyword evidence="2" id="KW-0472">Membrane</keyword>
<name>A0A1M4UM03_STRHI</name>